<feature type="coiled-coil region" evidence="3">
    <location>
        <begin position="6"/>
        <end position="33"/>
    </location>
</feature>
<feature type="domain" description="GIY-YIG" evidence="4">
    <location>
        <begin position="78"/>
        <end position="146"/>
    </location>
</feature>
<evidence type="ECO:0000256" key="1">
    <source>
        <dbReference type="ARBA" id="ARBA00001946"/>
    </source>
</evidence>
<comment type="cofactor">
    <cofactor evidence="1">
        <name>Mg(2+)</name>
        <dbReference type="ChEBI" id="CHEBI:18420"/>
    </cofactor>
</comment>
<sequence>MGDNELGALYAERAEIEKRLSQLNATIGLAQRDRTDDECVALMCQYITDDKALSQCIERHLKRRRKEELKEEKRLANGVTYIYGLYDNGRLVYVGISKNLPQRIKDHRKTDKVFDDVKVLAEHSDRFFALREENALIRKLKPKYNKEVY</sequence>
<dbReference type="InterPro" id="IPR035901">
    <property type="entry name" value="GIY-YIG_endonuc_sf"/>
</dbReference>
<evidence type="ECO:0000256" key="3">
    <source>
        <dbReference type="SAM" id="Coils"/>
    </source>
</evidence>
<reference evidence="5 6" key="1">
    <citation type="submission" date="2020-03" db="EMBL/GenBank/DDBJ databases">
        <title>The Isolation and Genome Sequence of a Novel Cyanophage S-N03 from the Huanghai Sea, China.</title>
        <authorList>
            <person name="Jiang T."/>
        </authorList>
    </citation>
    <scope>NUCLEOTIDE SEQUENCE [LARGE SCALE GENOMIC DNA]</scope>
</reference>
<organism evidence="5 6">
    <name type="scientific">Synechococcus phage S-N03</name>
    <dbReference type="NCBI Taxonomy" id="2718943"/>
    <lineage>
        <taxon>Viruses</taxon>
        <taxon>Duplodnaviria</taxon>
        <taxon>Heunggongvirae</taxon>
        <taxon>Uroviricota</taxon>
        <taxon>Caudoviricetes</taxon>
        <taxon>Pantevenvirales</taxon>
        <taxon>Kyanoviridae</taxon>
        <taxon>Huanghaivirus</taxon>
        <taxon>Huanghaivirus snothree</taxon>
    </lineage>
</organism>
<dbReference type="KEGG" id="vg:77945191"/>
<dbReference type="SUPFAM" id="SSF82771">
    <property type="entry name" value="GIY-YIG endonuclease"/>
    <property type="match status" value="1"/>
</dbReference>
<protein>
    <recommendedName>
        <fullName evidence="4">GIY-YIG domain-containing protein</fullName>
    </recommendedName>
</protein>
<dbReference type="Pfam" id="PF01541">
    <property type="entry name" value="GIY-YIG"/>
    <property type="match status" value="1"/>
</dbReference>
<dbReference type="GeneID" id="77945191"/>
<dbReference type="Proteomes" id="UP000502617">
    <property type="component" value="Segment"/>
</dbReference>
<evidence type="ECO:0000259" key="4">
    <source>
        <dbReference type="PROSITE" id="PS50164"/>
    </source>
</evidence>
<dbReference type="Gene3D" id="3.40.1440.10">
    <property type="entry name" value="GIY-YIG endonuclease"/>
    <property type="match status" value="1"/>
</dbReference>
<dbReference type="EMBL" id="MT162466">
    <property type="protein sequence ID" value="QIN96657.1"/>
    <property type="molecule type" value="Genomic_DNA"/>
</dbReference>
<keyword evidence="2" id="KW-0460">Magnesium</keyword>
<accession>A0A6G8R5G5</accession>
<evidence type="ECO:0000256" key="2">
    <source>
        <dbReference type="ARBA" id="ARBA00022842"/>
    </source>
</evidence>
<dbReference type="InterPro" id="IPR000305">
    <property type="entry name" value="GIY-YIG_endonuc"/>
</dbReference>
<evidence type="ECO:0000313" key="6">
    <source>
        <dbReference type="Proteomes" id="UP000502617"/>
    </source>
</evidence>
<evidence type="ECO:0000313" key="5">
    <source>
        <dbReference type="EMBL" id="QIN96657.1"/>
    </source>
</evidence>
<dbReference type="PROSITE" id="PS50164">
    <property type="entry name" value="GIY_YIG"/>
    <property type="match status" value="1"/>
</dbReference>
<dbReference type="RefSeq" id="YP_010669037.1">
    <property type="nucleotide sequence ID" value="NC_070959.1"/>
</dbReference>
<keyword evidence="3" id="KW-0175">Coiled coil</keyword>
<keyword evidence="6" id="KW-1185">Reference proteome</keyword>
<name>A0A6G8R5G5_9CAUD</name>
<proteinExistence type="predicted"/>